<comment type="caution">
    <text evidence="1">The sequence shown here is derived from an EMBL/GenBank/DDBJ whole genome shotgun (WGS) entry which is preliminary data.</text>
</comment>
<evidence type="ECO:0000313" key="2">
    <source>
        <dbReference type="Proteomes" id="UP000231067"/>
    </source>
</evidence>
<evidence type="ECO:0008006" key="3">
    <source>
        <dbReference type="Google" id="ProtNLM"/>
    </source>
</evidence>
<sequence>MKPIRLSGHAKEQCFFRGTTEEEVIETIKTSYWQPAELGKLECKKNFAFENEWNKKYYKTKQVRPIFVEEDIEIVVITIYTYYF</sequence>
<name>A0A2H0A8Y4_9BACT</name>
<protein>
    <recommendedName>
        <fullName evidence="3">DUF4258 domain-containing protein</fullName>
    </recommendedName>
</protein>
<accession>A0A2H0A8Y4</accession>
<evidence type="ECO:0000313" key="1">
    <source>
        <dbReference type="EMBL" id="PIP41280.1"/>
    </source>
</evidence>
<gene>
    <name evidence="1" type="ORF">COX18_03855</name>
</gene>
<dbReference type="EMBL" id="PCSH01000072">
    <property type="protein sequence ID" value="PIP41280.1"/>
    <property type="molecule type" value="Genomic_DNA"/>
</dbReference>
<proteinExistence type="predicted"/>
<dbReference type="AlphaFoldDB" id="A0A2H0A8Y4"/>
<organism evidence="1 2">
    <name type="scientific">Candidatus Desantisbacteria bacterium CG23_combo_of_CG06-09_8_20_14_all_40_23</name>
    <dbReference type="NCBI Taxonomy" id="1974550"/>
    <lineage>
        <taxon>Bacteria</taxon>
        <taxon>Candidatus Desantisiibacteriota</taxon>
    </lineage>
</organism>
<reference evidence="1 2" key="1">
    <citation type="submission" date="2017-09" db="EMBL/GenBank/DDBJ databases">
        <title>Depth-based differentiation of microbial function through sediment-hosted aquifers and enrichment of novel symbionts in the deep terrestrial subsurface.</title>
        <authorList>
            <person name="Probst A.J."/>
            <person name="Ladd B."/>
            <person name="Jarett J.K."/>
            <person name="Geller-Mcgrath D.E."/>
            <person name="Sieber C.M."/>
            <person name="Emerson J.B."/>
            <person name="Anantharaman K."/>
            <person name="Thomas B.C."/>
            <person name="Malmstrom R."/>
            <person name="Stieglmeier M."/>
            <person name="Klingl A."/>
            <person name="Woyke T."/>
            <person name="Ryan C.M."/>
            <person name="Banfield J.F."/>
        </authorList>
    </citation>
    <scope>NUCLEOTIDE SEQUENCE [LARGE SCALE GENOMIC DNA]</scope>
    <source>
        <strain evidence="1">CG23_combo_of_CG06-09_8_20_14_all_40_23</strain>
    </source>
</reference>
<dbReference type="Proteomes" id="UP000231067">
    <property type="component" value="Unassembled WGS sequence"/>
</dbReference>